<evidence type="ECO:0000256" key="2">
    <source>
        <dbReference type="SAM" id="MobiDB-lite"/>
    </source>
</evidence>
<dbReference type="GO" id="GO:0071897">
    <property type="term" value="P:DNA biosynthetic process"/>
    <property type="evidence" value="ECO:0007669"/>
    <property type="project" value="UniProtKB-ARBA"/>
</dbReference>
<evidence type="ECO:0000313" key="5">
    <source>
        <dbReference type="Proteomes" id="UP000719412"/>
    </source>
</evidence>
<dbReference type="PANTHER" id="PTHR37984">
    <property type="entry name" value="PROTEIN CBG26694"/>
    <property type="match status" value="1"/>
</dbReference>
<feature type="compositionally biased region" description="Basic and acidic residues" evidence="2">
    <location>
        <begin position="584"/>
        <end position="594"/>
    </location>
</feature>
<dbReference type="Gene3D" id="3.30.420.10">
    <property type="entry name" value="Ribonuclease H-like superfamily/Ribonuclease H"/>
    <property type="match status" value="1"/>
</dbReference>
<dbReference type="InterPro" id="IPR050951">
    <property type="entry name" value="Retrovirus_Pol_polyprotein"/>
</dbReference>
<feature type="region of interest" description="Disordered" evidence="2">
    <location>
        <begin position="673"/>
        <end position="694"/>
    </location>
</feature>
<dbReference type="PANTHER" id="PTHR37984:SF5">
    <property type="entry name" value="PROTEIN NYNRIN-LIKE"/>
    <property type="match status" value="1"/>
</dbReference>
<feature type="compositionally biased region" description="Pro residues" evidence="2">
    <location>
        <begin position="621"/>
        <end position="630"/>
    </location>
</feature>
<gene>
    <name evidence="4" type="ORF">GEV33_006773</name>
</gene>
<dbReference type="Gene3D" id="3.10.10.10">
    <property type="entry name" value="HIV Type 1 Reverse Transcriptase, subunit A, domain 1"/>
    <property type="match status" value="1"/>
</dbReference>
<evidence type="ECO:0000313" key="4">
    <source>
        <dbReference type="EMBL" id="KAH0816018.1"/>
    </source>
</evidence>
<dbReference type="SUPFAM" id="SSF53098">
    <property type="entry name" value="Ribonuclease H-like"/>
    <property type="match status" value="1"/>
</dbReference>
<dbReference type="InterPro" id="IPR036397">
    <property type="entry name" value="RNaseH_sf"/>
</dbReference>
<name>A0A8J6HM14_TENMO</name>
<dbReference type="Proteomes" id="UP000719412">
    <property type="component" value="Unassembled WGS sequence"/>
</dbReference>
<comment type="caution">
    <text evidence="4">The sequence shown here is derived from an EMBL/GenBank/DDBJ whole genome shotgun (WGS) entry which is preliminary data.</text>
</comment>
<dbReference type="SUPFAM" id="SSF56672">
    <property type="entry name" value="DNA/RNA polymerases"/>
    <property type="match status" value="1"/>
</dbReference>
<feature type="compositionally biased region" description="Low complexity" evidence="2">
    <location>
        <begin position="684"/>
        <end position="694"/>
    </location>
</feature>
<organism evidence="4 5">
    <name type="scientific">Tenebrio molitor</name>
    <name type="common">Yellow mealworm beetle</name>
    <dbReference type="NCBI Taxonomy" id="7067"/>
    <lineage>
        <taxon>Eukaryota</taxon>
        <taxon>Metazoa</taxon>
        <taxon>Ecdysozoa</taxon>
        <taxon>Arthropoda</taxon>
        <taxon>Hexapoda</taxon>
        <taxon>Insecta</taxon>
        <taxon>Pterygota</taxon>
        <taxon>Neoptera</taxon>
        <taxon>Endopterygota</taxon>
        <taxon>Coleoptera</taxon>
        <taxon>Polyphaga</taxon>
        <taxon>Cucujiformia</taxon>
        <taxon>Tenebrionidae</taxon>
        <taxon>Tenebrio</taxon>
    </lineage>
</organism>
<evidence type="ECO:0000259" key="3">
    <source>
        <dbReference type="PROSITE" id="PS50994"/>
    </source>
</evidence>
<keyword evidence="1" id="KW-0511">Multifunctional enzyme</keyword>
<keyword evidence="5" id="KW-1185">Reference proteome</keyword>
<reference evidence="4" key="1">
    <citation type="journal article" date="2020" name="J Insects Food Feed">
        <title>The yellow mealworm (Tenebrio molitor) genome: a resource for the emerging insects as food and feed industry.</title>
        <authorList>
            <person name="Eriksson T."/>
            <person name="Andere A."/>
            <person name="Kelstrup H."/>
            <person name="Emery V."/>
            <person name="Picard C."/>
        </authorList>
    </citation>
    <scope>NUCLEOTIDE SEQUENCE</scope>
    <source>
        <strain evidence="4">Stoneville</strain>
        <tissue evidence="4">Whole head</tissue>
    </source>
</reference>
<dbReference type="GO" id="GO:0003824">
    <property type="term" value="F:catalytic activity"/>
    <property type="evidence" value="ECO:0007669"/>
    <property type="project" value="UniProtKB-KW"/>
</dbReference>
<dbReference type="InterPro" id="IPR012337">
    <property type="entry name" value="RNaseH-like_sf"/>
</dbReference>
<dbReference type="InterPro" id="IPR001584">
    <property type="entry name" value="Integrase_cat-core"/>
</dbReference>
<dbReference type="InterPro" id="IPR043502">
    <property type="entry name" value="DNA/RNA_pol_sf"/>
</dbReference>
<feature type="domain" description="Integrase catalytic" evidence="3">
    <location>
        <begin position="180"/>
        <end position="338"/>
    </location>
</feature>
<dbReference type="GO" id="GO:0015074">
    <property type="term" value="P:DNA integration"/>
    <property type="evidence" value="ECO:0007669"/>
    <property type="project" value="InterPro"/>
</dbReference>
<sequence>MNRSESNSKKRLMVDENPHIAGKEKGWYAKALCVDFRALNQITKKEGYPLSLIEDRLGGYNFFDLSSGFYQVPMSDEMPFGLANAPAVFQHLMNAVLGDLRYEVALVYVDDIIIPSKTNVVHQIKRTLVTRPVLMIFDSTLPTKVHTDASKIGLGGVLMQIDNEQKKRAVAYYCRQNSPLEQRPGSKMSHVDCLSRNPPLADWIQVAQLQDEELLRIRGMKITGTKVKYVVRALEDINIFGVPVRIITDRGSAFTARSFATFCTEYDVKHILNAIATPTANGQCERFNRTILSSLAAMNGGCEDNKWDTHVKAVQRGLKDTVHKILGPTPVEVLFGCKPQSVAESILLSTITVFGPRKCIRSTINEDDRTSVTKPQLVQTVGVVMGREWSHSEAVVFKICSLSLSAAIMRWKSGKPAFAVGVKADVSLTGSAQLRHGSIITQSSTAAPSSPKRETSVKQERHIYAFSDADYAGLDQDWGCCKTERSNRRLEIYEAENRNNSVFLKISSKQIYVRYYFKREKYAMGEFNLVHVSSKLQQADILTKPLPRVTFEENVECAFQSDSTSSNDVDTVEAPSTLVTRSTTVEKKSGESKARTVKPQHVAPPTPEVSPSISRASSPTPFTPPSPANQPAPDFKYSVREIPPNLATQKAFYRLLVTSLDLKSVTLRVTANSPSITSTPTNRKNPAPASAPKKPTFSVVIRNVPHDISAEDNATLCPSPSIVKAWRIISRKSNRATLLIQVLSTNKLID</sequence>
<evidence type="ECO:0000256" key="1">
    <source>
        <dbReference type="ARBA" id="ARBA00023268"/>
    </source>
</evidence>
<dbReference type="CDD" id="cd01647">
    <property type="entry name" value="RT_LTR"/>
    <property type="match status" value="1"/>
</dbReference>
<dbReference type="GO" id="GO:0042575">
    <property type="term" value="C:DNA polymerase complex"/>
    <property type="evidence" value="ECO:0007669"/>
    <property type="project" value="UniProtKB-ARBA"/>
</dbReference>
<dbReference type="InterPro" id="IPR041577">
    <property type="entry name" value="RT_RNaseH_2"/>
</dbReference>
<feature type="region of interest" description="Disordered" evidence="2">
    <location>
        <begin position="560"/>
        <end position="636"/>
    </location>
</feature>
<dbReference type="GO" id="GO:0003676">
    <property type="term" value="F:nucleic acid binding"/>
    <property type="evidence" value="ECO:0007669"/>
    <property type="project" value="InterPro"/>
</dbReference>
<dbReference type="Pfam" id="PF17919">
    <property type="entry name" value="RT_RNaseH_2"/>
    <property type="match status" value="1"/>
</dbReference>
<proteinExistence type="predicted"/>
<accession>A0A8J6HM14</accession>
<feature type="compositionally biased region" description="Polar residues" evidence="2">
    <location>
        <begin position="673"/>
        <end position="683"/>
    </location>
</feature>
<protein>
    <recommendedName>
        <fullName evidence="3">Integrase catalytic domain-containing protein</fullName>
    </recommendedName>
</protein>
<dbReference type="EMBL" id="JABDTM020022202">
    <property type="protein sequence ID" value="KAH0816018.1"/>
    <property type="molecule type" value="Genomic_DNA"/>
</dbReference>
<dbReference type="Gene3D" id="3.30.70.270">
    <property type="match status" value="1"/>
</dbReference>
<dbReference type="AlphaFoldDB" id="A0A8J6HM14"/>
<reference evidence="4" key="2">
    <citation type="submission" date="2021-08" db="EMBL/GenBank/DDBJ databases">
        <authorList>
            <person name="Eriksson T."/>
        </authorList>
    </citation>
    <scope>NUCLEOTIDE SEQUENCE</scope>
    <source>
        <strain evidence="4">Stoneville</strain>
        <tissue evidence="4">Whole head</tissue>
    </source>
</reference>
<dbReference type="InterPro" id="IPR043128">
    <property type="entry name" value="Rev_trsase/Diguanyl_cyclase"/>
</dbReference>
<dbReference type="PROSITE" id="PS50994">
    <property type="entry name" value="INTEGRASE"/>
    <property type="match status" value="1"/>
</dbReference>